<gene>
    <name evidence="1" type="ORF">EVA_10326</name>
</gene>
<evidence type="ECO:0000313" key="1">
    <source>
        <dbReference type="EMBL" id="EJX01566.1"/>
    </source>
</evidence>
<dbReference type="EMBL" id="AMCI01002903">
    <property type="protein sequence ID" value="EJX01566.1"/>
    <property type="molecule type" value="Genomic_DNA"/>
</dbReference>
<name>J9CNA3_9ZZZZ</name>
<dbReference type="AlphaFoldDB" id="J9CNA3"/>
<comment type="caution">
    <text evidence="1">The sequence shown here is derived from an EMBL/GenBank/DDBJ whole genome shotgun (WGS) entry which is preliminary data.</text>
</comment>
<protein>
    <submittedName>
        <fullName evidence="1">Uncharacterized protein</fullName>
    </submittedName>
</protein>
<accession>J9CNA3</accession>
<sequence>SESLDEIRTLIELTNTTFQNRTLVNLAIVFTCLLLIEVDT</sequence>
<organism evidence="1">
    <name type="scientific">gut metagenome</name>
    <dbReference type="NCBI Taxonomy" id="749906"/>
    <lineage>
        <taxon>unclassified sequences</taxon>
        <taxon>metagenomes</taxon>
        <taxon>organismal metagenomes</taxon>
    </lineage>
</organism>
<proteinExistence type="predicted"/>
<reference evidence="1" key="1">
    <citation type="journal article" date="2012" name="PLoS ONE">
        <title>Gene sets for utilization of primary and secondary nutrition supplies in the distal gut of endangered iberian lynx.</title>
        <authorList>
            <person name="Alcaide M."/>
            <person name="Messina E."/>
            <person name="Richter M."/>
            <person name="Bargiela R."/>
            <person name="Peplies J."/>
            <person name="Huws S.A."/>
            <person name="Newbold C.J."/>
            <person name="Golyshin P.N."/>
            <person name="Simon M.A."/>
            <person name="Lopez G."/>
            <person name="Yakimov M.M."/>
            <person name="Ferrer M."/>
        </authorList>
    </citation>
    <scope>NUCLEOTIDE SEQUENCE</scope>
</reference>
<feature type="non-terminal residue" evidence="1">
    <location>
        <position position="1"/>
    </location>
</feature>